<name>A0A370QKW8_9FLAO</name>
<feature type="signal peptide" evidence="2">
    <location>
        <begin position="1"/>
        <end position="21"/>
    </location>
</feature>
<protein>
    <submittedName>
        <fullName evidence="3">Uncharacterized protein</fullName>
    </submittedName>
</protein>
<accession>A0A370QKW8</accession>
<keyword evidence="4" id="KW-1185">Reference proteome</keyword>
<dbReference type="AlphaFoldDB" id="A0A370QKW8"/>
<evidence type="ECO:0000256" key="2">
    <source>
        <dbReference type="SAM" id="SignalP"/>
    </source>
</evidence>
<keyword evidence="1 2" id="KW-0732">Signal</keyword>
<dbReference type="CDD" id="cd08168">
    <property type="entry name" value="Cytochrom_C3"/>
    <property type="match status" value="1"/>
</dbReference>
<evidence type="ECO:0000256" key="1">
    <source>
        <dbReference type="ARBA" id="ARBA00022729"/>
    </source>
</evidence>
<dbReference type="EMBL" id="QRAO01000001">
    <property type="protein sequence ID" value="RDK88690.1"/>
    <property type="molecule type" value="Genomic_DNA"/>
</dbReference>
<reference evidence="3 4" key="1">
    <citation type="submission" date="2018-07" db="EMBL/GenBank/DDBJ databases">
        <title>Genomic Encyclopedia of Type Strains, Phase IV (KMG-IV): sequencing the most valuable type-strain genomes for metagenomic binning, comparative biology and taxonomic classification.</title>
        <authorList>
            <person name="Goeker M."/>
        </authorList>
    </citation>
    <scope>NUCLEOTIDE SEQUENCE [LARGE SCALE GENOMIC DNA]</scope>
    <source>
        <strain evidence="3 4">DSM 101478</strain>
    </source>
</reference>
<gene>
    <name evidence="3" type="ORF">C8D94_101566</name>
</gene>
<dbReference type="RefSeq" id="WP_147278486.1">
    <property type="nucleotide sequence ID" value="NZ_QRAO01000001.1"/>
</dbReference>
<dbReference type="InterPro" id="IPR051829">
    <property type="entry name" value="Multiheme_Cytochr_ET"/>
</dbReference>
<organism evidence="3 4">
    <name type="scientific">Marinirhabdus gelatinilytica</name>
    <dbReference type="NCBI Taxonomy" id="1703343"/>
    <lineage>
        <taxon>Bacteria</taxon>
        <taxon>Pseudomonadati</taxon>
        <taxon>Bacteroidota</taxon>
        <taxon>Flavobacteriia</taxon>
        <taxon>Flavobacteriales</taxon>
        <taxon>Flavobacteriaceae</taxon>
    </lineage>
</organism>
<evidence type="ECO:0000313" key="3">
    <source>
        <dbReference type="EMBL" id="RDK88690.1"/>
    </source>
</evidence>
<dbReference type="Gene3D" id="1.10.287.3080">
    <property type="match status" value="1"/>
</dbReference>
<dbReference type="OrthoDB" id="9814800at2"/>
<comment type="caution">
    <text evidence="3">The sequence shown here is derived from an EMBL/GenBank/DDBJ whole genome shotgun (WGS) entry which is preliminary data.</text>
</comment>
<dbReference type="Proteomes" id="UP000255317">
    <property type="component" value="Unassembled WGS sequence"/>
</dbReference>
<dbReference type="PANTHER" id="PTHR35038">
    <property type="entry name" value="DISSIMILATORY SULFITE REDUCTASE SIRA"/>
    <property type="match status" value="1"/>
</dbReference>
<proteinExistence type="predicted"/>
<evidence type="ECO:0000313" key="4">
    <source>
        <dbReference type="Proteomes" id="UP000255317"/>
    </source>
</evidence>
<dbReference type="SUPFAM" id="SSF48695">
    <property type="entry name" value="Multiheme cytochromes"/>
    <property type="match status" value="2"/>
</dbReference>
<dbReference type="Gene3D" id="3.90.10.10">
    <property type="entry name" value="Cytochrome C3"/>
    <property type="match status" value="5"/>
</dbReference>
<dbReference type="InterPro" id="IPR036280">
    <property type="entry name" value="Multihaem_cyt_sf"/>
</dbReference>
<sequence length="610" mass="68621">MRVSVTYIVLCFLLGSHSLFAQISPGDLTKAHSELEGMGNCTLCHELGAKVSDSKCLDCHNEIQSLLNQDRGLHANSRVKAQNCFECHSEHHGRNFDMIRFDTNNFNHNRTGYTLEGAHAKVDCRDCHNPTNIPDPKLRSDSDTWLGLNQKCLSCHEDFHQGTLPTDCLQCHSMEGFTPVTKFNHETADYKLRGQHLVVDCKECHQTTTKNGNEFQQFTGLAFNDCKACHQDVHNGSLPGQCKQCHVENGFDIFMGKGNFNHTVTNFDLNGSHKAIDCFTCHTNTNNAATVFQDRKNVEENNCVACHTDPHDNKFGQDCAKCHNEESFLALNDMGFFDHSVTDYPLEGKHQGVDCRACHEESFSTPIDFSECKNCHADYHEGDFTENGVTPDCRECHSLEKGFEFTLFTIEDHNTSDFPLEGAHVATPCFACHVSEDDPKWEFANLGTNCIDCHNNIHEGFIASTYYPENDCTACHVSDAWTSVTFNHSQTEWPLTGAHNNVSCRACHFENVENSTQFSQNFSNLDTNCASCHDNVHGDEFAINGVTQCTRCHVTTSWLPEKFDHSNTRFPLQGKHASLDCRACHEVRTETGETTVIYKLEKLDCKDCHL</sequence>
<feature type="chain" id="PRO_5016736487" evidence="2">
    <location>
        <begin position="22"/>
        <end position="610"/>
    </location>
</feature>